<keyword evidence="4" id="KW-0547">Nucleotide-binding</keyword>
<keyword evidence="7" id="KW-0067">ATP-binding</keyword>
<dbReference type="GO" id="GO:0005789">
    <property type="term" value="C:endoplasmic reticulum membrane"/>
    <property type="evidence" value="ECO:0007669"/>
    <property type="project" value="UniProtKB-SubCell"/>
</dbReference>
<feature type="domain" description="Histidine kinase" evidence="10">
    <location>
        <begin position="7"/>
        <end position="221"/>
    </location>
</feature>
<dbReference type="EMBL" id="EQ978201">
    <property type="protein sequence ID" value="EEF26101.1"/>
    <property type="molecule type" value="Genomic_DNA"/>
</dbReference>
<keyword evidence="2" id="KW-0597">Phosphoprotein</keyword>
<keyword evidence="5 11" id="KW-0418">Kinase</keyword>
<sequence>MGELAASLAHELNQPITGAISYASACLRWLSRDKPDLKEACAAAANMVQDGRRAADILHKIRKQFEKGALNRDVFEVGEVIRDTVSLLLSETERYHILVRLDLAPDLPRVLGDRVQLQQVAMNLIINAIEAVRALDSAREIAVKSWQRDDEILVSVSDSGPGVPPGLVEQIFNPFFTTKPHGTGMGLRISRSIVESHGGRLWISRDGGTGATFQFTLPVHEA</sequence>
<dbReference type="PRINTS" id="PR00344">
    <property type="entry name" value="BCTRLSENSOR"/>
</dbReference>
<organism evidence="11 12">
    <name type="scientific">Ricinus communis</name>
    <name type="common">Castor bean</name>
    <dbReference type="NCBI Taxonomy" id="3988"/>
    <lineage>
        <taxon>Eukaryota</taxon>
        <taxon>Viridiplantae</taxon>
        <taxon>Streptophyta</taxon>
        <taxon>Embryophyta</taxon>
        <taxon>Tracheophyta</taxon>
        <taxon>Spermatophyta</taxon>
        <taxon>Magnoliopsida</taxon>
        <taxon>eudicotyledons</taxon>
        <taxon>Gunneridae</taxon>
        <taxon>Pentapetalae</taxon>
        <taxon>rosids</taxon>
        <taxon>fabids</taxon>
        <taxon>Malpighiales</taxon>
        <taxon>Euphorbiaceae</taxon>
        <taxon>Acalyphoideae</taxon>
        <taxon>Acalypheae</taxon>
        <taxon>Ricinus</taxon>
    </lineage>
</organism>
<keyword evidence="9" id="KW-0675">Receptor</keyword>
<dbReference type="PANTHER" id="PTHR43065:SF10">
    <property type="entry name" value="PEROXIDE STRESS-ACTIVATED HISTIDINE KINASE MAK3"/>
    <property type="match status" value="1"/>
</dbReference>
<dbReference type="GO" id="GO:0007165">
    <property type="term" value="P:signal transduction"/>
    <property type="evidence" value="ECO:0000318"/>
    <property type="project" value="GO_Central"/>
</dbReference>
<evidence type="ECO:0000256" key="9">
    <source>
        <dbReference type="ARBA" id="ARBA00023170"/>
    </source>
</evidence>
<keyword evidence="8" id="KW-0902">Two-component regulatory system</keyword>
<dbReference type="InterPro" id="IPR003661">
    <property type="entry name" value="HisK_dim/P_dom"/>
</dbReference>
<evidence type="ECO:0000256" key="3">
    <source>
        <dbReference type="ARBA" id="ARBA00022679"/>
    </source>
</evidence>
<name>B9TDG4_RICCO</name>
<dbReference type="eggNOG" id="KOG0519">
    <property type="taxonomic scope" value="Eukaryota"/>
</dbReference>
<dbReference type="Proteomes" id="UP000008311">
    <property type="component" value="Unassembled WGS sequence"/>
</dbReference>
<protein>
    <submittedName>
        <fullName evidence="11">Two component histidine kinase, putative</fullName>
        <ecNumber evidence="11">2.7.13.3</ecNumber>
    </submittedName>
</protein>
<evidence type="ECO:0000313" key="12">
    <source>
        <dbReference type="Proteomes" id="UP000008311"/>
    </source>
</evidence>
<dbReference type="SMART" id="SM00387">
    <property type="entry name" value="HATPase_c"/>
    <property type="match status" value="1"/>
</dbReference>
<evidence type="ECO:0000256" key="7">
    <source>
        <dbReference type="ARBA" id="ARBA00022840"/>
    </source>
</evidence>
<evidence type="ECO:0000256" key="4">
    <source>
        <dbReference type="ARBA" id="ARBA00022741"/>
    </source>
</evidence>
<reference evidence="12" key="1">
    <citation type="journal article" date="2010" name="Nat. Biotechnol.">
        <title>Draft genome sequence of the oilseed species Ricinus communis.</title>
        <authorList>
            <person name="Chan A.P."/>
            <person name="Crabtree J."/>
            <person name="Zhao Q."/>
            <person name="Lorenzi H."/>
            <person name="Orvis J."/>
            <person name="Puiu D."/>
            <person name="Melake-Berhan A."/>
            <person name="Jones K.M."/>
            <person name="Redman J."/>
            <person name="Chen G."/>
            <person name="Cahoon E.B."/>
            <person name="Gedil M."/>
            <person name="Stanke M."/>
            <person name="Haas B.J."/>
            <person name="Wortman J.R."/>
            <person name="Fraser-Liggett C.M."/>
            <person name="Ravel J."/>
            <person name="Rabinowicz P.D."/>
        </authorList>
    </citation>
    <scope>NUCLEOTIDE SEQUENCE [LARGE SCALE GENOMIC DNA]</scope>
    <source>
        <strain evidence="12">cv. Hale</strain>
    </source>
</reference>
<evidence type="ECO:0000256" key="8">
    <source>
        <dbReference type="ARBA" id="ARBA00023012"/>
    </source>
</evidence>
<proteinExistence type="predicted"/>
<dbReference type="GO" id="GO:0000155">
    <property type="term" value="F:phosphorelay sensor kinase activity"/>
    <property type="evidence" value="ECO:0000318"/>
    <property type="project" value="GO_Central"/>
</dbReference>
<evidence type="ECO:0000313" key="11">
    <source>
        <dbReference type="EMBL" id="EEF26101.1"/>
    </source>
</evidence>
<dbReference type="PANTHER" id="PTHR43065">
    <property type="entry name" value="SENSOR HISTIDINE KINASE"/>
    <property type="match status" value="1"/>
</dbReference>
<dbReference type="Pfam" id="PF02518">
    <property type="entry name" value="HATPase_c"/>
    <property type="match status" value="1"/>
</dbReference>
<evidence type="ECO:0000256" key="6">
    <source>
        <dbReference type="ARBA" id="ARBA00022824"/>
    </source>
</evidence>
<accession>B9TDG4</accession>
<comment type="subcellular location">
    <subcellularLocation>
        <location evidence="1">Endoplasmic reticulum membrane</location>
        <topology evidence="1">Multi-pass membrane protein</topology>
    </subcellularLocation>
</comment>
<dbReference type="SMART" id="SM00388">
    <property type="entry name" value="HisKA"/>
    <property type="match status" value="1"/>
</dbReference>
<gene>
    <name evidence="11" type="ORF">RCOM_1829230</name>
</gene>
<dbReference type="CDD" id="cd00082">
    <property type="entry name" value="HisKA"/>
    <property type="match status" value="1"/>
</dbReference>
<keyword evidence="12" id="KW-1185">Reference proteome</keyword>
<dbReference type="InterPro" id="IPR005467">
    <property type="entry name" value="His_kinase_dom"/>
</dbReference>
<dbReference type="SUPFAM" id="SSF47384">
    <property type="entry name" value="Homodimeric domain of signal transducing histidine kinase"/>
    <property type="match status" value="1"/>
</dbReference>
<dbReference type="InterPro" id="IPR003594">
    <property type="entry name" value="HATPase_dom"/>
</dbReference>
<dbReference type="SUPFAM" id="SSF55874">
    <property type="entry name" value="ATPase domain of HSP90 chaperone/DNA topoisomerase II/histidine kinase"/>
    <property type="match status" value="1"/>
</dbReference>
<dbReference type="InterPro" id="IPR036097">
    <property type="entry name" value="HisK_dim/P_sf"/>
</dbReference>
<dbReference type="Gene3D" id="1.10.287.130">
    <property type="match status" value="1"/>
</dbReference>
<evidence type="ECO:0000256" key="1">
    <source>
        <dbReference type="ARBA" id="ARBA00004477"/>
    </source>
</evidence>
<dbReference type="GO" id="GO:0005524">
    <property type="term" value="F:ATP binding"/>
    <property type="evidence" value="ECO:0007669"/>
    <property type="project" value="UniProtKB-KW"/>
</dbReference>
<dbReference type="Pfam" id="PF00512">
    <property type="entry name" value="HisKA"/>
    <property type="match status" value="1"/>
</dbReference>
<evidence type="ECO:0000256" key="5">
    <source>
        <dbReference type="ARBA" id="ARBA00022777"/>
    </source>
</evidence>
<evidence type="ECO:0000256" key="2">
    <source>
        <dbReference type="ARBA" id="ARBA00022553"/>
    </source>
</evidence>
<keyword evidence="6" id="KW-0256">Endoplasmic reticulum</keyword>
<dbReference type="PROSITE" id="PS50109">
    <property type="entry name" value="HIS_KIN"/>
    <property type="match status" value="1"/>
</dbReference>
<dbReference type="Gene3D" id="3.30.565.10">
    <property type="entry name" value="Histidine kinase-like ATPase, C-terminal domain"/>
    <property type="match status" value="1"/>
</dbReference>
<dbReference type="AlphaFoldDB" id="B9TDG4"/>
<dbReference type="InParanoid" id="B9TDG4"/>
<evidence type="ECO:0000259" key="10">
    <source>
        <dbReference type="PROSITE" id="PS50109"/>
    </source>
</evidence>
<dbReference type="InterPro" id="IPR004358">
    <property type="entry name" value="Sig_transdc_His_kin-like_C"/>
</dbReference>
<dbReference type="InterPro" id="IPR036890">
    <property type="entry name" value="HATPase_C_sf"/>
</dbReference>
<keyword evidence="3 11" id="KW-0808">Transferase</keyword>
<dbReference type="EC" id="2.7.13.3" evidence="11"/>